<reference evidence="2 3" key="1">
    <citation type="journal article" date="2005" name="Nucleic Acids Res.">
        <title>Genomic blueprint of Hahella chejuensis, a marine microbe producing an algicidal agent.</title>
        <authorList>
            <person name="Jeong H."/>
            <person name="Yim J.H."/>
            <person name="Lee C."/>
            <person name="Choi S.-H."/>
            <person name="Park Y.K."/>
            <person name="Yoon S.H."/>
            <person name="Hur C.-G."/>
            <person name="Kang H.-Y."/>
            <person name="Kim D."/>
            <person name="Lee H.H."/>
            <person name="Park K.H."/>
            <person name="Park S.-H."/>
            <person name="Park H.-S."/>
            <person name="Lee H.K."/>
            <person name="Oh T.K."/>
            <person name="Kim J.F."/>
        </authorList>
    </citation>
    <scope>NUCLEOTIDE SEQUENCE [LARGE SCALE GENOMIC DNA]</scope>
    <source>
        <strain evidence="2 3">KCTC 2396</strain>
    </source>
</reference>
<evidence type="ECO:0000256" key="1">
    <source>
        <dbReference type="SAM" id="MobiDB-lite"/>
    </source>
</evidence>
<proteinExistence type="predicted"/>
<organism evidence="2 3">
    <name type="scientific">Hahella chejuensis (strain KCTC 2396)</name>
    <dbReference type="NCBI Taxonomy" id="349521"/>
    <lineage>
        <taxon>Bacteria</taxon>
        <taxon>Pseudomonadati</taxon>
        <taxon>Pseudomonadota</taxon>
        <taxon>Gammaproteobacteria</taxon>
        <taxon>Oceanospirillales</taxon>
        <taxon>Hahellaceae</taxon>
        <taxon>Hahella</taxon>
    </lineage>
</organism>
<keyword evidence="3" id="KW-1185">Reference proteome</keyword>
<accession>Q2SKJ4</accession>
<dbReference type="AlphaFoldDB" id="Q2SKJ4"/>
<evidence type="ECO:0000313" key="3">
    <source>
        <dbReference type="Proteomes" id="UP000000238"/>
    </source>
</evidence>
<gene>
    <name evidence="2" type="ordered locus">HCH_01996</name>
</gene>
<dbReference type="EMBL" id="CP000155">
    <property type="protein sequence ID" value="ABC28830.1"/>
    <property type="molecule type" value="Genomic_DNA"/>
</dbReference>
<dbReference type="RefSeq" id="WP_011395901.1">
    <property type="nucleotide sequence ID" value="NC_007645.1"/>
</dbReference>
<sequence length="388" mass="41595">MFFKEKHRLALACGVVAALSCSYWLLGGEGADISEAEAAMTPAVDSPSVAAAAVAPVKKTASPGISSPSMEPGVTESEEDQEASENPFFEKEVKARLTQIADQYQDQIQYPSFSNPIRDKEALAKYLPNKSIPAGMPLDFKDPDSPRISLETTKSQYFIGEDIVASVSVTGLQAGIMVEAEGRLVEQGNALAVTEGVQRGGSAFNLIFSGDDPALADAGSDLRVIANLTINGRAYEIGTPVSYTPSVAQVTHVGAAEVRGAYLYIPLHVRVNAPGYHEVSAILYSADAAEPLVHLSAQEDIQVENGLAYLRAHIAALKQKGDAGPYRLRDISLTRMPAPPTYQTEYGSVAQSSFAVNGFPFSDYDDVPYVDEDAQKRLEFLRQLGSVQ</sequence>
<name>Q2SKJ4_HAHCH</name>
<evidence type="ECO:0000313" key="2">
    <source>
        <dbReference type="EMBL" id="ABC28830.1"/>
    </source>
</evidence>
<dbReference type="STRING" id="349521.HCH_01996"/>
<dbReference type="KEGG" id="hch:HCH_01996"/>
<dbReference type="eggNOG" id="ENOG503369U">
    <property type="taxonomic scope" value="Bacteria"/>
</dbReference>
<dbReference type="PROSITE" id="PS51257">
    <property type="entry name" value="PROKAR_LIPOPROTEIN"/>
    <property type="match status" value="1"/>
</dbReference>
<dbReference type="HOGENOM" id="CLU_711260_0_0_6"/>
<dbReference type="Proteomes" id="UP000000238">
    <property type="component" value="Chromosome"/>
</dbReference>
<protein>
    <submittedName>
        <fullName evidence="2">Uncharacterized protein</fullName>
    </submittedName>
</protein>
<feature type="region of interest" description="Disordered" evidence="1">
    <location>
        <begin position="60"/>
        <end position="86"/>
    </location>
</feature>
<dbReference type="OrthoDB" id="6358017at2"/>